<dbReference type="PANTHER" id="PTHR30204">
    <property type="entry name" value="REDOX-CYCLING DRUG-SENSING TRANSCRIPTIONAL ACTIVATOR SOXR"/>
    <property type="match status" value="1"/>
</dbReference>
<dbReference type="InterPro" id="IPR047057">
    <property type="entry name" value="MerR_fam"/>
</dbReference>
<dbReference type="PANTHER" id="PTHR30204:SF97">
    <property type="entry name" value="MERR FAMILY REGULATORY PROTEIN"/>
    <property type="match status" value="1"/>
</dbReference>
<dbReference type="InterPro" id="IPR009061">
    <property type="entry name" value="DNA-bd_dom_put_sf"/>
</dbReference>
<organism evidence="7 8">
    <name type="scientific">Dictyobacter halimunensis</name>
    <dbReference type="NCBI Taxonomy" id="3026934"/>
    <lineage>
        <taxon>Bacteria</taxon>
        <taxon>Bacillati</taxon>
        <taxon>Chloroflexota</taxon>
        <taxon>Ktedonobacteria</taxon>
        <taxon>Ktedonobacterales</taxon>
        <taxon>Dictyobacteraceae</taxon>
        <taxon>Dictyobacter</taxon>
    </lineage>
</organism>
<dbReference type="Pfam" id="PF00376">
    <property type="entry name" value="MerR"/>
    <property type="match status" value="1"/>
</dbReference>
<feature type="coiled-coil region" evidence="4">
    <location>
        <begin position="91"/>
        <end position="118"/>
    </location>
</feature>
<name>A0ABQ6G6B1_9CHLR</name>
<evidence type="ECO:0000256" key="5">
    <source>
        <dbReference type="SAM" id="MobiDB-lite"/>
    </source>
</evidence>
<feature type="region of interest" description="Disordered" evidence="5">
    <location>
        <begin position="129"/>
        <end position="150"/>
    </location>
</feature>
<keyword evidence="8" id="KW-1185">Reference proteome</keyword>
<dbReference type="InterPro" id="IPR015358">
    <property type="entry name" value="Tscrpt_reg_MerR_DNA-bd"/>
</dbReference>
<keyword evidence="4" id="KW-0175">Coiled coil</keyword>
<dbReference type="InterPro" id="IPR000551">
    <property type="entry name" value="MerR-type_HTH_dom"/>
</dbReference>
<evidence type="ECO:0000313" key="8">
    <source>
        <dbReference type="Proteomes" id="UP001344906"/>
    </source>
</evidence>
<dbReference type="SUPFAM" id="SSF46955">
    <property type="entry name" value="Putative DNA-binding domain"/>
    <property type="match status" value="1"/>
</dbReference>
<proteinExistence type="predicted"/>
<reference evidence="7 8" key="1">
    <citation type="submission" date="2023-02" db="EMBL/GenBank/DDBJ databases">
        <title>Dictyobacter halimunensis sp. nov., a new member of the class Ktedonobacteria from forest soil in a geothermal area.</title>
        <authorList>
            <person name="Rachmania M.K."/>
            <person name="Ningsih F."/>
            <person name="Sakai Y."/>
            <person name="Yabe S."/>
            <person name="Yokota A."/>
            <person name="Sjamsuridzal W."/>
        </authorList>
    </citation>
    <scope>NUCLEOTIDE SEQUENCE [LARGE SCALE GENOMIC DNA]</scope>
    <source>
        <strain evidence="7 8">S3.2.2.5</strain>
    </source>
</reference>
<protein>
    <submittedName>
        <fullName evidence="7">MerR family transcriptional regulator</fullName>
    </submittedName>
</protein>
<evidence type="ECO:0000256" key="4">
    <source>
        <dbReference type="SAM" id="Coils"/>
    </source>
</evidence>
<gene>
    <name evidence="7" type="ORF">KDH_74500</name>
</gene>
<evidence type="ECO:0000259" key="6">
    <source>
        <dbReference type="PROSITE" id="PS50937"/>
    </source>
</evidence>
<dbReference type="SMART" id="SM00422">
    <property type="entry name" value="HTH_MERR"/>
    <property type="match status" value="1"/>
</dbReference>
<dbReference type="PROSITE" id="PS50937">
    <property type="entry name" value="HTH_MERR_2"/>
    <property type="match status" value="1"/>
</dbReference>
<evidence type="ECO:0000256" key="1">
    <source>
        <dbReference type="ARBA" id="ARBA00023015"/>
    </source>
</evidence>
<dbReference type="Pfam" id="PF09278">
    <property type="entry name" value="MerR-DNA-bind"/>
    <property type="match status" value="1"/>
</dbReference>
<evidence type="ECO:0000313" key="7">
    <source>
        <dbReference type="EMBL" id="GLV60631.1"/>
    </source>
</evidence>
<evidence type="ECO:0000256" key="3">
    <source>
        <dbReference type="ARBA" id="ARBA00023163"/>
    </source>
</evidence>
<dbReference type="Gene3D" id="1.10.1660.10">
    <property type="match status" value="1"/>
</dbReference>
<dbReference type="RefSeq" id="WP_338257753.1">
    <property type="nucleotide sequence ID" value="NZ_BSRI01000002.1"/>
</dbReference>
<dbReference type="PRINTS" id="PR00040">
    <property type="entry name" value="HTHMERR"/>
</dbReference>
<dbReference type="Proteomes" id="UP001344906">
    <property type="component" value="Unassembled WGS sequence"/>
</dbReference>
<evidence type="ECO:0000256" key="2">
    <source>
        <dbReference type="ARBA" id="ARBA00023125"/>
    </source>
</evidence>
<sequence>MAEHMEELSIGEVARRAEIRTSALRYYESMGLLPAPRRVSGGHRRYDSGVLDLLGVLQMARQAGFTIAEMHVLVAGFSSETPASERWSLLAQQKLLEVEEMIARAQEAKRLLERLSQCRCSHLEECLEAGKDESSSHMAPVDTKDGQWPL</sequence>
<keyword evidence="1" id="KW-0805">Transcription regulation</keyword>
<comment type="caution">
    <text evidence="7">The sequence shown here is derived from an EMBL/GenBank/DDBJ whole genome shotgun (WGS) entry which is preliminary data.</text>
</comment>
<keyword evidence="2" id="KW-0238">DNA-binding</keyword>
<keyword evidence="3" id="KW-0804">Transcription</keyword>
<dbReference type="EMBL" id="BSRI01000002">
    <property type="protein sequence ID" value="GLV60631.1"/>
    <property type="molecule type" value="Genomic_DNA"/>
</dbReference>
<accession>A0ABQ6G6B1</accession>
<feature type="domain" description="HTH merR-type" evidence="6">
    <location>
        <begin position="7"/>
        <end position="76"/>
    </location>
</feature>